<evidence type="ECO:0000313" key="2">
    <source>
        <dbReference type="Proteomes" id="UP000322983"/>
    </source>
</evidence>
<name>A0A510DYI3_9CREN</name>
<sequence>MSRQPLIRYGGHVLKHCNDIIEKQRNGSQGCTDCLLYGLTEIIQRCIIPIFNNCTDNELCIDEPINSNLGEVSRRTFYIRYIHRLPRRVYLFRIVIAEEGNGNFVVVTFFPDDSVNFPDDSVNNISPIEIRWAAQESIANCIFWL</sequence>
<organism evidence="1 2">
    <name type="scientific">Sulfuracidifex tepidarius</name>
    <dbReference type="NCBI Taxonomy" id="1294262"/>
    <lineage>
        <taxon>Archaea</taxon>
        <taxon>Thermoproteota</taxon>
        <taxon>Thermoprotei</taxon>
        <taxon>Sulfolobales</taxon>
        <taxon>Sulfolobaceae</taxon>
        <taxon>Sulfuracidifex</taxon>
    </lineage>
</organism>
<dbReference type="GeneID" id="41716079"/>
<dbReference type="EMBL" id="AP018929">
    <property type="protein sequence ID" value="BBG25020.1"/>
    <property type="molecule type" value="Genomic_DNA"/>
</dbReference>
<proteinExistence type="predicted"/>
<accession>A0A510DYI3</accession>
<dbReference type="Proteomes" id="UP000322983">
    <property type="component" value="Chromosome"/>
</dbReference>
<keyword evidence="2" id="KW-1185">Reference proteome</keyword>
<dbReference type="AlphaFoldDB" id="A0A510DYI3"/>
<reference evidence="1 2" key="1">
    <citation type="journal article" date="2020" name="Int. J. Syst. Evol. Microbiol.">
        <title>Sulfuracidifex tepidarius gen. nov., sp. nov. and transfer of Sulfolobus metallicus Huber and Stetter 1992 to the genus Sulfuracidifex as Sulfuracidifex metallicus comb. nov.</title>
        <authorList>
            <person name="Itoh T."/>
            <person name="Miura T."/>
            <person name="Sakai H.D."/>
            <person name="Kato S."/>
            <person name="Ohkuma M."/>
            <person name="Takashina T."/>
        </authorList>
    </citation>
    <scope>NUCLEOTIDE SEQUENCE [LARGE SCALE GENOMIC DNA]</scope>
    <source>
        <strain evidence="1 2">IC-006</strain>
    </source>
</reference>
<gene>
    <name evidence="1" type="ORF">IC006_2354</name>
</gene>
<dbReference type="KEGG" id="step:IC006_2354"/>
<protein>
    <submittedName>
        <fullName evidence="1">Uncharacterized protein</fullName>
    </submittedName>
</protein>
<dbReference type="RefSeq" id="WP_149528756.1">
    <property type="nucleotide sequence ID" value="NZ_AP018929.1"/>
</dbReference>
<evidence type="ECO:0000313" key="1">
    <source>
        <dbReference type="EMBL" id="BBG25020.1"/>
    </source>
</evidence>